<dbReference type="InterPro" id="IPR000914">
    <property type="entry name" value="SBP_5_dom"/>
</dbReference>
<accession>A0A0P9CGJ5</accession>
<sequence length="539" mass="58088">MIAEGEKGLKTALKRARTSVMAAAVLIAMGALTACGGATSSSNNSSGGTTGNSGATNQTTSSTSSSSTLNIGLQADPPTLDPMLSTALVDRQIMLNIYDTLVALQPNGSYGPGLAKKWNVSSNGLTVTLDLQTGVKFQDGTDFNAAAVKFNLKRYMQPDSARKAQLSDITSIDTPDSNTVVLHLKKPFSPLIGILSGRSGMMVSPTAVQKEGANYANQPVGTGPYKFKDRVKGDHLTLVANDNYWQGAPSIQKVVYKIFTDPNVELTNLESGAVQLIDSVPASQLSSIKANSNYVVSNTAGLGYQGFYLNTSQAPFNNQYLREAVDAAINRQAIVNVVFKGEASPGWSPFSPASPVYDPKVDTPPAPNNALVKKYLQEGGHPTGFSFTFQTASDPISGQVAQLIQGMLAQDGIQMKIQQLEFGTLLSNNTDHNFQASALGWSGRVDPDQDSYNFWHTGAPDNGSNFSDPVVDNLLQQARTVSSMSQRKQLYDQFMVEMHKQDPYIFLYYPNNVYAYSKNLQGFQAYPDGVFRLRELSLS</sequence>
<dbReference type="GO" id="GO:0042597">
    <property type="term" value="C:periplasmic space"/>
    <property type="evidence" value="ECO:0007669"/>
    <property type="project" value="UniProtKB-ARBA"/>
</dbReference>
<reference evidence="5 6" key="1">
    <citation type="submission" date="2015-09" db="EMBL/GenBank/DDBJ databases">
        <title>Draft genome sequence of Alicyclobacillus ferrooxydans DSM 22381.</title>
        <authorList>
            <person name="Hemp J."/>
        </authorList>
    </citation>
    <scope>NUCLEOTIDE SEQUENCE [LARGE SCALE GENOMIC DNA]</scope>
    <source>
        <strain evidence="5 6">TC-34</strain>
    </source>
</reference>
<evidence type="ECO:0000256" key="3">
    <source>
        <dbReference type="SAM" id="Phobius"/>
    </source>
</evidence>
<dbReference type="SUPFAM" id="SSF53850">
    <property type="entry name" value="Periplasmic binding protein-like II"/>
    <property type="match status" value="1"/>
</dbReference>
<keyword evidence="3" id="KW-0472">Membrane</keyword>
<dbReference type="GO" id="GO:0015833">
    <property type="term" value="P:peptide transport"/>
    <property type="evidence" value="ECO:0007669"/>
    <property type="project" value="TreeGrafter"/>
</dbReference>
<dbReference type="GO" id="GO:0043190">
    <property type="term" value="C:ATP-binding cassette (ABC) transporter complex"/>
    <property type="evidence" value="ECO:0007669"/>
    <property type="project" value="InterPro"/>
</dbReference>
<keyword evidence="3" id="KW-0812">Transmembrane</keyword>
<protein>
    <recommendedName>
        <fullName evidence="4">Solute-binding protein family 5 domain-containing protein</fullName>
    </recommendedName>
</protein>
<dbReference type="PANTHER" id="PTHR30290">
    <property type="entry name" value="PERIPLASMIC BINDING COMPONENT OF ABC TRANSPORTER"/>
    <property type="match status" value="1"/>
</dbReference>
<dbReference type="Proteomes" id="UP000050482">
    <property type="component" value="Unassembled WGS sequence"/>
</dbReference>
<feature type="transmembrane region" description="Helical" evidence="3">
    <location>
        <begin position="20"/>
        <end position="39"/>
    </location>
</feature>
<evidence type="ECO:0000256" key="1">
    <source>
        <dbReference type="ARBA" id="ARBA00022729"/>
    </source>
</evidence>
<dbReference type="AlphaFoldDB" id="A0A0P9CGJ5"/>
<proteinExistence type="predicted"/>
<evidence type="ECO:0000313" key="5">
    <source>
        <dbReference type="EMBL" id="KPV44670.1"/>
    </source>
</evidence>
<dbReference type="InterPro" id="IPR039424">
    <property type="entry name" value="SBP_5"/>
</dbReference>
<dbReference type="InterPro" id="IPR030678">
    <property type="entry name" value="Peptide/Ni-bd"/>
</dbReference>
<dbReference type="GO" id="GO:1904680">
    <property type="term" value="F:peptide transmembrane transporter activity"/>
    <property type="evidence" value="ECO:0007669"/>
    <property type="project" value="TreeGrafter"/>
</dbReference>
<dbReference type="Gene3D" id="3.10.105.10">
    <property type="entry name" value="Dipeptide-binding Protein, Domain 3"/>
    <property type="match status" value="1"/>
</dbReference>
<dbReference type="STRING" id="471514.AN477_06190"/>
<name>A0A0P9CGJ5_9BACL</name>
<keyword evidence="1" id="KW-0732">Signal</keyword>
<evidence type="ECO:0000313" key="6">
    <source>
        <dbReference type="Proteomes" id="UP000050482"/>
    </source>
</evidence>
<evidence type="ECO:0000259" key="4">
    <source>
        <dbReference type="Pfam" id="PF00496"/>
    </source>
</evidence>
<gene>
    <name evidence="5" type="ORF">AN477_06190</name>
</gene>
<dbReference type="EMBL" id="LJCO01000030">
    <property type="protein sequence ID" value="KPV44670.1"/>
    <property type="molecule type" value="Genomic_DNA"/>
</dbReference>
<feature type="compositionally biased region" description="Low complexity" evidence="2">
    <location>
        <begin position="38"/>
        <end position="68"/>
    </location>
</feature>
<keyword evidence="6" id="KW-1185">Reference proteome</keyword>
<dbReference type="PANTHER" id="PTHR30290:SF38">
    <property type="entry name" value="D,D-DIPEPTIDE-BINDING PERIPLASMIC PROTEIN DDPA-RELATED"/>
    <property type="match status" value="1"/>
</dbReference>
<keyword evidence="3" id="KW-1133">Transmembrane helix</keyword>
<dbReference type="Pfam" id="PF00496">
    <property type="entry name" value="SBP_bac_5"/>
    <property type="match status" value="1"/>
</dbReference>
<organism evidence="5 6">
    <name type="scientific">Alicyclobacillus ferrooxydans</name>
    <dbReference type="NCBI Taxonomy" id="471514"/>
    <lineage>
        <taxon>Bacteria</taxon>
        <taxon>Bacillati</taxon>
        <taxon>Bacillota</taxon>
        <taxon>Bacilli</taxon>
        <taxon>Bacillales</taxon>
        <taxon>Alicyclobacillaceae</taxon>
        <taxon>Alicyclobacillus</taxon>
    </lineage>
</organism>
<comment type="caution">
    <text evidence="5">The sequence shown here is derived from an EMBL/GenBank/DDBJ whole genome shotgun (WGS) entry which is preliminary data.</text>
</comment>
<dbReference type="PATRIC" id="fig|471514.4.peg.4213"/>
<feature type="region of interest" description="Disordered" evidence="2">
    <location>
        <begin position="38"/>
        <end position="74"/>
    </location>
</feature>
<dbReference type="Gene3D" id="3.40.190.10">
    <property type="entry name" value="Periplasmic binding protein-like II"/>
    <property type="match status" value="1"/>
</dbReference>
<dbReference type="PROSITE" id="PS51257">
    <property type="entry name" value="PROKAR_LIPOPROTEIN"/>
    <property type="match status" value="1"/>
</dbReference>
<dbReference type="PIRSF" id="PIRSF002741">
    <property type="entry name" value="MppA"/>
    <property type="match status" value="1"/>
</dbReference>
<evidence type="ECO:0000256" key="2">
    <source>
        <dbReference type="SAM" id="MobiDB-lite"/>
    </source>
</evidence>
<feature type="domain" description="Solute-binding protein family 5" evidence="4">
    <location>
        <begin position="111"/>
        <end position="458"/>
    </location>
</feature>
<dbReference type="Gene3D" id="3.90.76.10">
    <property type="entry name" value="Dipeptide-binding Protein, Domain 1"/>
    <property type="match status" value="1"/>
</dbReference>